<evidence type="ECO:0000259" key="9">
    <source>
        <dbReference type="Pfam" id="PF03175"/>
    </source>
</evidence>
<comment type="catalytic activity">
    <reaction evidence="8">
        <text>DNA(n) + a 2'-deoxyribonucleoside 5'-triphosphate = DNA(n+1) + diphosphate</text>
        <dbReference type="Rhea" id="RHEA:22508"/>
        <dbReference type="Rhea" id="RHEA-COMP:17339"/>
        <dbReference type="Rhea" id="RHEA-COMP:17340"/>
        <dbReference type="ChEBI" id="CHEBI:33019"/>
        <dbReference type="ChEBI" id="CHEBI:61560"/>
        <dbReference type="ChEBI" id="CHEBI:173112"/>
        <dbReference type="EC" id="2.7.7.7"/>
    </reaction>
</comment>
<dbReference type="PANTHER" id="PTHR31511">
    <property type="entry name" value="PROTEIN CBG23764"/>
    <property type="match status" value="1"/>
</dbReference>
<keyword evidence="6" id="KW-0239">DNA-directed DNA polymerase</keyword>
<keyword evidence="11" id="KW-1185">Reference proteome</keyword>
<keyword evidence="5" id="KW-0235">DNA replication</keyword>
<evidence type="ECO:0000313" key="10">
    <source>
        <dbReference type="EMBL" id="CAB4024804.1"/>
    </source>
</evidence>
<evidence type="ECO:0000256" key="1">
    <source>
        <dbReference type="ARBA" id="ARBA00005755"/>
    </source>
</evidence>
<evidence type="ECO:0000256" key="8">
    <source>
        <dbReference type="ARBA" id="ARBA00049244"/>
    </source>
</evidence>
<evidence type="ECO:0000256" key="2">
    <source>
        <dbReference type="ARBA" id="ARBA00012417"/>
    </source>
</evidence>
<reference evidence="10" key="1">
    <citation type="submission" date="2020-04" db="EMBL/GenBank/DDBJ databases">
        <authorList>
            <person name="Alioto T."/>
            <person name="Alioto T."/>
            <person name="Gomez Garrido J."/>
        </authorList>
    </citation>
    <scope>NUCLEOTIDE SEQUENCE</scope>
    <source>
        <strain evidence="10">A484AB</strain>
    </source>
</reference>
<dbReference type="Pfam" id="PF03175">
    <property type="entry name" value="DNA_pol_B_2"/>
    <property type="match status" value="1"/>
</dbReference>
<accession>A0A6S7J466</accession>
<dbReference type="PANTHER" id="PTHR31511:SF12">
    <property type="entry name" value="RHO TERMINATION FACTOR N-TERMINAL DOMAIN-CONTAINING PROTEIN"/>
    <property type="match status" value="1"/>
</dbReference>
<gene>
    <name evidence="10" type="ORF">PACLA_8A055075</name>
</gene>
<evidence type="ECO:0000256" key="4">
    <source>
        <dbReference type="ARBA" id="ARBA00022695"/>
    </source>
</evidence>
<keyword evidence="4" id="KW-0548">Nucleotidyltransferase</keyword>
<dbReference type="GO" id="GO:0006260">
    <property type="term" value="P:DNA replication"/>
    <property type="evidence" value="ECO:0007669"/>
    <property type="project" value="UniProtKB-KW"/>
</dbReference>
<evidence type="ECO:0000256" key="5">
    <source>
        <dbReference type="ARBA" id="ARBA00022705"/>
    </source>
</evidence>
<dbReference type="EC" id="2.7.7.7" evidence="2"/>
<feature type="domain" description="DNA-directed DNA polymerase family B mitochondria/virus" evidence="9">
    <location>
        <begin position="86"/>
        <end position="323"/>
    </location>
</feature>
<feature type="non-terminal residue" evidence="10">
    <location>
        <position position="1"/>
    </location>
</feature>
<organism evidence="10 11">
    <name type="scientific">Paramuricea clavata</name>
    <name type="common">Red gorgonian</name>
    <name type="synonym">Violescent sea-whip</name>
    <dbReference type="NCBI Taxonomy" id="317549"/>
    <lineage>
        <taxon>Eukaryota</taxon>
        <taxon>Metazoa</taxon>
        <taxon>Cnidaria</taxon>
        <taxon>Anthozoa</taxon>
        <taxon>Octocorallia</taxon>
        <taxon>Malacalcyonacea</taxon>
        <taxon>Plexauridae</taxon>
        <taxon>Paramuricea</taxon>
    </lineage>
</organism>
<dbReference type="GO" id="GO:0000166">
    <property type="term" value="F:nucleotide binding"/>
    <property type="evidence" value="ECO:0007669"/>
    <property type="project" value="InterPro"/>
</dbReference>
<evidence type="ECO:0000256" key="6">
    <source>
        <dbReference type="ARBA" id="ARBA00022932"/>
    </source>
</evidence>
<evidence type="ECO:0000256" key="7">
    <source>
        <dbReference type="ARBA" id="ARBA00023125"/>
    </source>
</evidence>
<protein>
    <recommendedName>
        <fullName evidence="2">DNA-directed DNA polymerase</fullName>
        <ecNumber evidence="2">2.7.7.7</ecNumber>
    </recommendedName>
</protein>
<dbReference type="GO" id="GO:0003887">
    <property type="term" value="F:DNA-directed DNA polymerase activity"/>
    <property type="evidence" value="ECO:0007669"/>
    <property type="project" value="UniProtKB-KW"/>
</dbReference>
<sequence length="425" mass="49789">DDLIISEDSQDTEGVFELTGSRLVSGYSFLIRFLFQHLNKNGYEHNKDDYLKQRTAELEKILRKRKQLEGKYRGAKTVWKVFGMKNMGDYHDLYLKTDVLILADVFENFRKECLKHYKLDPCHYFSSPGLSWDSMLKMTGVKLELMSDVDMFQFIERGMRGGVSYIAHRHSEANNKHMSDYDEEKSNKHIIYLDANNLYGWAMSQNLPTGGFRWITLRNKERLDHEKGGLILEVDLEYPKELHDLHNGYPLAPERMMIEDSMLSGYCREVKEKFNLTSGNIHKLITNLNGKKNYVVHYKNLMLYKKLGFKVTKIHKALKFNQSPWLKDLIDYPKESKFYFGENKKAIGKMKDEAAGVPITEFVGLRSKMYSYTKEGGTQLHHKMQTIRWLKVGGLKRWLKMVEKLEGSSAFCRWLKVGGLKRWLK</sequence>
<proteinExistence type="inferred from homology"/>
<name>A0A6S7J466_PARCT</name>
<dbReference type="GO" id="GO:0003677">
    <property type="term" value="F:DNA binding"/>
    <property type="evidence" value="ECO:0007669"/>
    <property type="project" value="UniProtKB-KW"/>
</dbReference>
<dbReference type="InterPro" id="IPR043502">
    <property type="entry name" value="DNA/RNA_pol_sf"/>
</dbReference>
<comment type="similarity">
    <text evidence="1">Belongs to the DNA polymerase type-B family.</text>
</comment>
<dbReference type="Proteomes" id="UP001152795">
    <property type="component" value="Unassembled WGS sequence"/>
</dbReference>
<evidence type="ECO:0000256" key="3">
    <source>
        <dbReference type="ARBA" id="ARBA00022679"/>
    </source>
</evidence>
<keyword evidence="7" id="KW-0238">DNA-binding</keyword>
<dbReference type="EMBL" id="CACRXK020013246">
    <property type="protein sequence ID" value="CAB4024804.1"/>
    <property type="molecule type" value="Genomic_DNA"/>
</dbReference>
<dbReference type="SUPFAM" id="SSF56672">
    <property type="entry name" value="DNA/RNA polymerases"/>
    <property type="match status" value="1"/>
</dbReference>
<dbReference type="OrthoDB" id="414982at2759"/>
<feature type="non-terminal residue" evidence="10">
    <location>
        <position position="425"/>
    </location>
</feature>
<keyword evidence="3" id="KW-0808">Transferase</keyword>
<evidence type="ECO:0000313" key="11">
    <source>
        <dbReference type="Proteomes" id="UP001152795"/>
    </source>
</evidence>
<comment type="caution">
    <text evidence="10">The sequence shown here is derived from an EMBL/GenBank/DDBJ whole genome shotgun (WGS) entry which is preliminary data.</text>
</comment>
<dbReference type="AlphaFoldDB" id="A0A6S7J466"/>
<dbReference type="InterPro" id="IPR004868">
    <property type="entry name" value="DNA-dir_DNA_pol_B_mt/vir"/>
</dbReference>